<dbReference type="InterPro" id="IPR050266">
    <property type="entry name" value="AB_hydrolase_sf"/>
</dbReference>
<evidence type="ECO:0000259" key="1">
    <source>
        <dbReference type="Pfam" id="PF12146"/>
    </source>
</evidence>
<gene>
    <name evidence="2" type="ORF">DFJ67_6860</name>
</gene>
<accession>A0A3D9ZW92</accession>
<dbReference type="SUPFAM" id="SSF53474">
    <property type="entry name" value="alpha/beta-Hydrolases"/>
    <property type="match status" value="1"/>
</dbReference>
<dbReference type="EMBL" id="QUMQ01000001">
    <property type="protein sequence ID" value="REG00803.1"/>
    <property type="molecule type" value="Genomic_DNA"/>
</dbReference>
<feature type="domain" description="Serine aminopeptidase S33" evidence="1">
    <location>
        <begin position="24"/>
        <end position="258"/>
    </location>
</feature>
<dbReference type="GO" id="GO:0047372">
    <property type="term" value="F:monoacylglycerol lipase activity"/>
    <property type="evidence" value="ECO:0007669"/>
    <property type="project" value="TreeGrafter"/>
</dbReference>
<proteinExistence type="predicted"/>
<dbReference type="InterPro" id="IPR022742">
    <property type="entry name" value="Hydrolase_4"/>
</dbReference>
<dbReference type="GO" id="GO:0016020">
    <property type="term" value="C:membrane"/>
    <property type="evidence" value="ECO:0007669"/>
    <property type="project" value="TreeGrafter"/>
</dbReference>
<dbReference type="InterPro" id="IPR000073">
    <property type="entry name" value="AB_hydrolase_1"/>
</dbReference>
<comment type="caution">
    <text evidence="2">The sequence shown here is derived from an EMBL/GenBank/DDBJ whole genome shotgun (WGS) entry which is preliminary data.</text>
</comment>
<reference evidence="2 3" key="1">
    <citation type="submission" date="2018-08" db="EMBL/GenBank/DDBJ databases">
        <title>Sequencing the genomes of 1000 actinobacteria strains.</title>
        <authorList>
            <person name="Klenk H.-P."/>
        </authorList>
    </citation>
    <scope>NUCLEOTIDE SEQUENCE [LARGE SCALE GENOMIC DNA]</scope>
    <source>
        <strain evidence="2 3">DSM 44099</strain>
    </source>
</reference>
<dbReference type="InterPro" id="IPR029058">
    <property type="entry name" value="AB_hydrolase_fold"/>
</dbReference>
<dbReference type="RefSeq" id="WP_170216100.1">
    <property type="nucleotide sequence ID" value="NZ_BONB01000009.1"/>
</dbReference>
<dbReference type="Pfam" id="PF12146">
    <property type="entry name" value="Hydrolase_4"/>
    <property type="match status" value="1"/>
</dbReference>
<dbReference type="GO" id="GO:0046464">
    <property type="term" value="P:acylglycerol catabolic process"/>
    <property type="evidence" value="ECO:0007669"/>
    <property type="project" value="TreeGrafter"/>
</dbReference>
<dbReference type="InterPro" id="IPR000639">
    <property type="entry name" value="Epox_hydrolase-like"/>
</dbReference>
<evidence type="ECO:0000313" key="3">
    <source>
        <dbReference type="Proteomes" id="UP000256913"/>
    </source>
</evidence>
<dbReference type="PANTHER" id="PTHR43798">
    <property type="entry name" value="MONOACYLGLYCEROL LIPASE"/>
    <property type="match status" value="1"/>
</dbReference>
<name>A0A3D9ZW92_9ACTN</name>
<protein>
    <submittedName>
        <fullName evidence="2">Pimeloyl-ACP methyl ester carboxylesterase</fullName>
    </submittedName>
</protein>
<dbReference type="Gene3D" id="3.40.50.1820">
    <property type="entry name" value="alpha/beta hydrolase"/>
    <property type="match status" value="1"/>
</dbReference>
<dbReference type="PRINTS" id="PR00111">
    <property type="entry name" value="ABHYDROLASE"/>
</dbReference>
<organism evidence="2 3">
    <name type="scientific">Asanoa ferruginea</name>
    <dbReference type="NCBI Taxonomy" id="53367"/>
    <lineage>
        <taxon>Bacteria</taxon>
        <taxon>Bacillati</taxon>
        <taxon>Actinomycetota</taxon>
        <taxon>Actinomycetes</taxon>
        <taxon>Micromonosporales</taxon>
        <taxon>Micromonosporaceae</taxon>
        <taxon>Asanoa</taxon>
    </lineage>
</organism>
<dbReference type="Proteomes" id="UP000256913">
    <property type="component" value="Unassembled WGS sequence"/>
</dbReference>
<dbReference type="PANTHER" id="PTHR43798:SF5">
    <property type="entry name" value="MONOACYLGLYCEROL LIPASE ABHD6"/>
    <property type="match status" value="1"/>
</dbReference>
<dbReference type="PRINTS" id="PR00412">
    <property type="entry name" value="EPOXHYDRLASE"/>
</dbReference>
<dbReference type="AlphaFoldDB" id="A0A3D9ZW92"/>
<sequence length="272" mass="29016">MSGLSRHWVQRGGVRLSYQVRDGPDPALVLLAGYGRSGSSWLPWLERVGPLPYRVVLVDHRGTGGSARSLRPYTLSTVADDAAAVLGAAAGHAPALVVGESMGGMVAQLLALRHPGQVGGLVLSASSARADFSRAFLRSLPLTVAAAVSKDVRVWSMCDRLLVHENKSPSDAHELLAPLREIQRAEPYSRVNSLLQAAAMSFHRTAGRLGAVGVPVEVLVGAGDRVLAPRNSRVLSECLPDARLTVLADAGHAIPFERPMELLRAVKRLRAR</sequence>
<keyword evidence="3" id="KW-1185">Reference proteome</keyword>
<evidence type="ECO:0000313" key="2">
    <source>
        <dbReference type="EMBL" id="REG00803.1"/>
    </source>
</evidence>